<dbReference type="CDD" id="cd00060">
    <property type="entry name" value="FHA"/>
    <property type="match status" value="1"/>
</dbReference>
<proteinExistence type="predicted"/>
<dbReference type="AlphaFoldDB" id="A6GJU1"/>
<dbReference type="InterPro" id="IPR008984">
    <property type="entry name" value="SMAD_FHA_dom_sf"/>
</dbReference>
<accession>A6GJU1</accession>
<dbReference type="SUPFAM" id="SSF49879">
    <property type="entry name" value="SMAD/FHA domain"/>
    <property type="match status" value="1"/>
</dbReference>
<dbReference type="RefSeq" id="WP_006976977.1">
    <property type="nucleotide sequence ID" value="NZ_ABCS01000168.1"/>
</dbReference>
<dbReference type="PROSITE" id="PS50006">
    <property type="entry name" value="FHA_DOMAIN"/>
    <property type="match status" value="1"/>
</dbReference>
<dbReference type="STRING" id="391625.PPSIR1_27883"/>
<organism evidence="2 3">
    <name type="scientific">Plesiocystis pacifica SIR-1</name>
    <dbReference type="NCBI Taxonomy" id="391625"/>
    <lineage>
        <taxon>Bacteria</taxon>
        <taxon>Pseudomonadati</taxon>
        <taxon>Myxococcota</taxon>
        <taxon>Polyangia</taxon>
        <taxon>Nannocystales</taxon>
        <taxon>Nannocystaceae</taxon>
        <taxon>Plesiocystis</taxon>
    </lineage>
</organism>
<dbReference type="OrthoDB" id="151099at2"/>
<dbReference type="InterPro" id="IPR025497">
    <property type="entry name" value="PatA-like_N"/>
</dbReference>
<dbReference type="Gene3D" id="2.60.200.20">
    <property type="match status" value="1"/>
</dbReference>
<evidence type="ECO:0000313" key="2">
    <source>
        <dbReference type="EMBL" id="EDM73857.1"/>
    </source>
</evidence>
<keyword evidence="3" id="KW-1185">Reference proteome</keyword>
<dbReference type="Proteomes" id="UP000005801">
    <property type="component" value="Unassembled WGS sequence"/>
</dbReference>
<dbReference type="Pfam" id="PF14332">
    <property type="entry name" value="DUF4388"/>
    <property type="match status" value="1"/>
</dbReference>
<evidence type="ECO:0000313" key="3">
    <source>
        <dbReference type="Proteomes" id="UP000005801"/>
    </source>
</evidence>
<dbReference type="PANTHER" id="PTHR36304:SF4">
    <property type="entry name" value="DUF4388 DOMAIN-CONTAINING PROTEIN"/>
    <property type="match status" value="1"/>
</dbReference>
<name>A6GJU1_9BACT</name>
<protein>
    <submittedName>
        <fullName evidence="2">FHA domain protein</fullName>
    </submittedName>
</protein>
<reference evidence="2 3" key="1">
    <citation type="submission" date="2007-06" db="EMBL/GenBank/DDBJ databases">
        <authorList>
            <person name="Shimkets L."/>
            <person name="Ferriera S."/>
            <person name="Johnson J."/>
            <person name="Kravitz S."/>
            <person name="Beeson K."/>
            <person name="Sutton G."/>
            <person name="Rogers Y.-H."/>
            <person name="Friedman R."/>
            <person name="Frazier M."/>
            <person name="Venter J.C."/>
        </authorList>
    </citation>
    <scope>NUCLEOTIDE SEQUENCE [LARGE SCALE GENOMIC DNA]</scope>
    <source>
        <strain evidence="2 3">SIR-1</strain>
    </source>
</reference>
<evidence type="ECO:0000259" key="1">
    <source>
        <dbReference type="PROSITE" id="PS50006"/>
    </source>
</evidence>
<dbReference type="InterPro" id="IPR000253">
    <property type="entry name" value="FHA_dom"/>
</dbReference>
<dbReference type="EMBL" id="ABCS01000168">
    <property type="protein sequence ID" value="EDM73857.1"/>
    <property type="molecule type" value="Genomic_DNA"/>
</dbReference>
<dbReference type="Pfam" id="PF00498">
    <property type="entry name" value="FHA"/>
    <property type="match status" value="1"/>
</dbReference>
<dbReference type="PANTHER" id="PTHR36304">
    <property type="entry name" value="DOMAIN GTPASE-ACTIVATING PROTEIN, PUTATIVE-RELATED-RELATED"/>
    <property type="match status" value="1"/>
</dbReference>
<feature type="domain" description="FHA" evidence="1">
    <location>
        <begin position="30"/>
        <end position="79"/>
    </location>
</feature>
<dbReference type="SMART" id="SM00240">
    <property type="entry name" value="FHA"/>
    <property type="match status" value="1"/>
</dbReference>
<gene>
    <name evidence="2" type="ORF">PPSIR1_27883</name>
</gene>
<dbReference type="eggNOG" id="COG1716">
    <property type="taxonomic scope" value="Bacteria"/>
</dbReference>
<sequence length="299" mass="32869">MPAPEVPALTFVSGTKPGETFPLGPDAESWVAGRSSDADLVLEDDTVSRKHARIYTSREALWVRDLGSRNGTRVNGRSVQHHRLRPGDRLTIGASLLRVDSVPLSKVLRDKAGPEETTAGRSMSGSIQDIPLADVLQWLATSRKTGTLRVRGRSLGELFLRQGSIYYARIHGSEGLPAQKALLRMMGWSEGTFELDSAAVDPPDGQEIHVSLEHILMEAARVQDELAHLAERNSIPDERVSLALPPKTAWRELEPDELDMVQGVAEDLSWTEILNRLDGDDVSLTRTAIKLKKAGVIDY</sequence>
<comment type="caution">
    <text evidence="2">The sequence shown here is derived from an EMBL/GenBank/DDBJ whole genome shotgun (WGS) entry which is preliminary data.</text>
</comment>